<dbReference type="SUPFAM" id="SSF49401">
    <property type="entry name" value="Bacterial adhesins"/>
    <property type="match status" value="1"/>
</dbReference>
<evidence type="ECO:0000256" key="3">
    <source>
        <dbReference type="ARBA" id="ARBA00022729"/>
    </source>
</evidence>
<dbReference type="GO" id="GO:0043709">
    <property type="term" value="P:cell adhesion involved in single-species biofilm formation"/>
    <property type="evidence" value="ECO:0007669"/>
    <property type="project" value="TreeGrafter"/>
</dbReference>
<dbReference type="InterPro" id="IPR008966">
    <property type="entry name" value="Adhesion_dom_sf"/>
</dbReference>
<dbReference type="Gene3D" id="2.60.40.1090">
    <property type="entry name" value="Fimbrial-type adhesion domain"/>
    <property type="match status" value="1"/>
</dbReference>
<dbReference type="PANTHER" id="PTHR33420:SF12">
    <property type="entry name" value="FIMBRIN-LIKE PROTEIN FIMI-RELATED"/>
    <property type="match status" value="1"/>
</dbReference>
<feature type="domain" description="Fimbrial-type adhesion" evidence="6">
    <location>
        <begin position="200"/>
        <end position="340"/>
    </location>
</feature>
<evidence type="ECO:0000256" key="4">
    <source>
        <dbReference type="ARBA" id="ARBA00023263"/>
    </source>
</evidence>
<reference evidence="7 8" key="1">
    <citation type="submission" date="2014-09" db="EMBL/GenBank/DDBJ databases">
        <title>Whole genome shotgun sequence of Escherichia vulneris NBRC 102420.</title>
        <authorList>
            <person name="Yoshida Y."/>
            <person name="Hosoyama A."/>
            <person name="Tsuchikane K."/>
            <person name="Ohji S."/>
            <person name="Ichikawa N."/>
            <person name="Kimura A."/>
            <person name="Yamazoe A."/>
            <person name="Ezaki T."/>
            <person name="Fujita N."/>
        </authorList>
    </citation>
    <scope>NUCLEOTIDE SEQUENCE [LARGE SCALE GENOMIC DNA]</scope>
    <source>
        <strain evidence="7 8">NBRC 102420</strain>
    </source>
</reference>
<dbReference type="InterPro" id="IPR000259">
    <property type="entry name" value="Adhesion_dom_fimbrial"/>
</dbReference>
<dbReference type="STRING" id="1115515.EV102420_11_00570"/>
<comment type="caution">
    <text evidence="7">The sequence shown here is derived from an EMBL/GenBank/DDBJ whole genome shotgun (WGS) entry which is preliminary data.</text>
</comment>
<dbReference type="GO" id="GO:0009289">
    <property type="term" value="C:pilus"/>
    <property type="evidence" value="ECO:0007669"/>
    <property type="project" value="UniProtKB-SubCell"/>
</dbReference>
<dbReference type="PANTHER" id="PTHR33420">
    <property type="entry name" value="FIMBRIAL SUBUNIT ELFA-RELATED"/>
    <property type="match status" value="1"/>
</dbReference>
<gene>
    <name evidence="7" type="ORF">EV102420_11_00570</name>
</gene>
<proteinExistence type="inferred from homology"/>
<dbReference type="OrthoDB" id="8970968at2"/>
<evidence type="ECO:0000256" key="2">
    <source>
        <dbReference type="ARBA" id="ARBA00006671"/>
    </source>
</evidence>
<dbReference type="Proteomes" id="UP000029462">
    <property type="component" value="Unassembled WGS sequence"/>
</dbReference>
<comment type="similarity">
    <text evidence="2">Belongs to the fimbrial protein family.</text>
</comment>
<organism evidence="7 8">
    <name type="scientific">Pseudescherichia vulneris NBRC 102420</name>
    <dbReference type="NCBI Taxonomy" id="1115515"/>
    <lineage>
        <taxon>Bacteria</taxon>
        <taxon>Pseudomonadati</taxon>
        <taxon>Pseudomonadota</taxon>
        <taxon>Gammaproteobacteria</taxon>
        <taxon>Enterobacterales</taxon>
        <taxon>Enterobacteriaceae</taxon>
        <taxon>Pseudescherichia</taxon>
    </lineage>
</organism>
<keyword evidence="4" id="KW-0281">Fimbrium</keyword>
<keyword evidence="8" id="KW-1185">Reference proteome</keyword>
<dbReference type="AlphaFoldDB" id="A0A090VTL3"/>
<keyword evidence="3 5" id="KW-0732">Signal</keyword>
<dbReference type="InterPro" id="IPR050263">
    <property type="entry name" value="Bact_Fimbrial_Adh_Pro"/>
</dbReference>
<sequence length="340" mass="36406">MQHLKRHFTRRNVIPYCLFLLTLGWASFSEAGVTCSSRYDTSITIDLGNITVPADLPVGGDITGDHSYDQYVIAQCEGDGKSYVTLYSDLVSDGVYNSRTTFKTNIPGVGIQMGGISNNYSAWITNGNTQQQIWEFTLHFLTVPIENYTFGPMFKLVKISDDIESGTLSGQANHVVVSGSQSSTTYSVYLSGTINATPPHVPGCTVDTASVPVTLGKHSPTEFSGVGSTTPFTTFSIPLTCESDAQITARVDATQDTSGAQSVIQIPAGEENASGVGVQLYWASLNNSANVPVNFGKDVFVGATTGGTENLQFEARYYQTQNALFPGNANTSATVTLSYQ</sequence>
<accession>A0A090VTL3</accession>
<evidence type="ECO:0000256" key="5">
    <source>
        <dbReference type="SAM" id="SignalP"/>
    </source>
</evidence>
<dbReference type="RefSeq" id="WP_052512354.1">
    <property type="nucleotide sequence ID" value="NZ_BBMZ01000011.1"/>
</dbReference>
<dbReference type="EMBL" id="BBMZ01000011">
    <property type="protein sequence ID" value="GAL58487.1"/>
    <property type="molecule type" value="Genomic_DNA"/>
</dbReference>
<evidence type="ECO:0000313" key="7">
    <source>
        <dbReference type="EMBL" id="GAL58487.1"/>
    </source>
</evidence>
<evidence type="ECO:0000259" key="6">
    <source>
        <dbReference type="Pfam" id="PF00419"/>
    </source>
</evidence>
<feature type="chain" id="PRO_5001865800" description="Fimbrial-type adhesion domain-containing protein" evidence="5">
    <location>
        <begin position="32"/>
        <end position="340"/>
    </location>
</feature>
<protein>
    <recommendedName>
        <fullName evidence="6">Fimbrial-type adhesion domain-containing protein</fullName>
    </recommendedName>
</protein>
<comment type="subcellular location">
    <subcellularLocation>
        <location evidence="1">Fimbrium</location>
    </subcellularLocation>
</comment>
<dbReference type="InterPro" id="IPR036937">
    <property type="entry name" value="Adhesion_dom_fimbrial_sf"/>
</dbReference>
<name>A0A090VTL3_PSEVU</name>
<dbReference type="Pfam" id="PF00419">
    <property type="entry name" value="Fimbrial"/>
    <property type="match status" value="1"/>
</dbReference>
<dbReference type="eggNOG" id="COG3539">
    <property type="taxonomic scope" value="Bacteria"/>
</dbReference>
<evidence type="ECO:0000313" key="8">
    <source>
        <dbReference type="Proteomes" id="UP000029462"/>
    </source>
</evidence>
<feature type="signal peptide" evidence="5">
    <location>
        <begin position="1"/>
        <end position="31"/>
    </location>
</feature>
<dbReference type="Gene3D" id="2.60.40.3310">
    <property type="match status" value="1"/>
</dbReference>
<evidence type="ECO:0000256" key="1">
    <source>
        <dbReference type="ARBA" id="ARBA00004561"/>
    </source>
</evidence>